<feature type="transmembrane region" description="Helical" evidence="1">
    <location>
        <begin position="99"/>
        <end position="120"/>
    </location>
</feature>
<accession>A0A9Q1ZB31</accession>
<feature type="transmembrane region" description="Helical" evidence="1">
    <location>
        <begin position="15"/>
        <end position="35"/>
    </location>
</feature>
<feature type="transmembrane region" description="Helical" evidence="1">
    <location>
        <begin position="338"/>
        <end position="355"/>
    </location>
</feature>
<reference evidence="2 3" key="1">
    <citation type="submission" date="2015-07" db="EMBL/GenBank/DDBJ databases">
        <title>Draft genome sequences of 17 French Clostridium botulinum group III.</title>
        <authorList>
            <person name="Woudstra C."/>
            <person name="Le Marechal C."/>
            <person name="Souillard R."/>
            <person name="Bayon-Auboyer M.-H."/>
            <person name="Dessouter D."/>
            <person name="Fach P."/>
        </authorList>
    </citation>
    <scope>NUCLEOTIDE SEQUENCE [LARGE SCALE GENOMIC DNA]</scope>
    <source>
        <strain evidence="2 3">12LNRI-CD</strain>
    </source>
</reference>
<protein>
    <submittedName>
        <fullName evidence="2">Transporter</fullName>
    </submittedName>
</protein>
<feature type="transmembrane region" description="Helical" evidence="1">
    <location>
        <begin position="229"/>
        <end position="250"/>
    </location>
</feature>
<dbReference type="PANTHER" id="PTHR37814">
    <property type="entry name" value="CONSERVED MEMBRANE PROTEIN"/>
    <property type="match status" value="1"/>
</dbReference>
<dbReference type="PANTHER" id="PTHR37814:SF1">
    <property type="entry name" value="MEMBRANE PROTEIN"/>
    <property type="match status" value="1"/>
</dbReference>
<organism evidence="2 3">
    <name type="scientific">Clostridium botulinum</name>
    <dbReference type="NCBI Taxonomy" id="1491"/>
    <lineage>
        <taxon>Bacteria</taxon>
        <taxon>Bacillati</taxon>
        <taxon>Bacillota</taxon>
        <taxon>Clostridia</taxon>
        <taxon>Eubacteriales</taxon>
        <taxon>Clostridiaceae</taxon>
        <taxon>Clostridium</taxon>
    </lineage>
</organism>
<dbReference type="InterPro" id="IPR038728">
    <property type="entry name" value="YkvI-like"/>
</dbReference>
<feature type="transmembrane region" description="Helical" evidence="1">
    <location>
        <begin position="195"/>
        <end position="217"/>
    </location>
</feature>
<dbReference type="Proteomes" id="UP000037540">
    <property type="component" value="Unassembled WGS sequence"/>
</dbReference>
<dbReference type="AlphaFoldDB" id="A0A9Q1ZB31"/>
<comment type="caution">
    <text evidence="2">The sequence shown here is derived from an EMBL/GenBank/DDBJ whole genome shotgun (WGS) entry which is preliminary data.</text>
</comment>
<feature type="transmembrane region" description="Helical" evidence="1">
    <location>
        <begin position="270"/>
        <end position="291"/>
    </location>
</feature>
<keyword evidence="1" id="KW-0812">Transmembrane</keyword>
<name>A0A9Q1ZB31_CLOBO</name>
<feature type="transmembrane region" description="Helical" evidence="1">
    <location>
        <begin position="156"/>
        <end position="175"/>
    </location>
</feature>
<feature type="transmembrane region" description="Helical" evidence="1">
    <location>
        <begin position="47"/>
        <end position="70"/>
    </location>
</feature>
<proteinExistence type="predicted"/>
<feature type="transmembrane region" description="Helical" evidence="1">
    <location>
        <begin position="126"/>
        <end position="144"/>
    </location>
</feature>
<dbReference type="EMBL" id="LGVR01000101">
    <property type="protein sequence ID" value="KOA82582.1"/>
    <property type="molecule type" value="Genomic_DNA"/>
</dbReference>
<evidence type="ECO:0000256" key="1">
    <source>
        <dbReference type="SAM" id="Phobius"/>
    </source>
</evidence>
<evidence type="ECO:0000313" key="3">
    <source>
        <dbReference type="Proteomes" id="UP000037540"/>
    </source>
</evidence>
<sequence length="361" mass="40443">MFYKCNGGIILKKNLTLTFELAAVFIGTIVGAGLASGEEITLFFTQYGYKSFIGIFICMFVYIFMGFNIIHISTKYNLDSYSAFIKTVSPGFLGKITEIFTSICLITSSSIILAGSGSLIHQYFHVSKWVGILIMVFIALFTLMHDISGLIEINSFIVPCLIIVITTIFLLFFLLSKDVNNINYIKNIPSVKKGWLVSCLLYGSFNSLSCSGVLVPLTSEIKDKSSSKLGIILGAIGLTFLAIMINFMLLSNVPNIYKYDIPLLYVANRFGGLIQILLLGVMWLEMFSTEVSDIYSLSKTLRHVFKIPYKKAIILILLIDIPISQFGFVNLISHVYPVFGFVSLIFVIQCIIFRFKIRFSK</sequence>
<evidence type="ECO:0000313" key="2">
    <source>
        <dbReference type="EMBL" id="KOA82582.1"/>
    </source>
</evidence>
<gene>
    <name evidence="2" type="ORF">ADU74_13335</name>
</gene>
<keyword evidence="1" id="KW-1133">Transmembrane helix</keyword>
<keyword evidence="1" id="KW-0472">Membrane</keyword>